<feature type="compositionally biased region" description="Low complexity" evidence="2">
    <location>
        <begin position="130"/>
        <end position="139"/>
    </location>
</feature>
<dbReference type="EMBL" id="JANBPT010000470">
    <property type="protein sequence ID" value="KAJ1919522.1"/>
    <property type="molecule type" value="Genomic_DNA"/>
</dbReference>
<feature type="compositionally biased region" description="Basic and acidic residues" evidence="2">
    <location>
        <begin position="338"/>
        <end position="349"/>
    </location>
</feature>
<keyword evidence="1" id="KW-0175">Coiled coil</keyword>
<comment type="caution">
    <text evidence="3">The sequence shown here is derived from an EMBL/GenBank/DDBJ whole genome shotgun (WGS) entry which is preliminary data.</text>
</comment>
<evidence type="ECO:0000313" key="3">
    <source>
        <dbReference type="EMBL" id="KAJ1919522.1"/>
    </source>
</evidence>
<feature type="compositionally biased region" description="Acidic residues" evidence="2">
    <location>
        <begin position="140"/>
        <end position="153"/>
    </location>
</feature>
<accession>A0A9W8A4P2</accession>
<dbReference type="AlphaFoldDB" id="A0A9W8A4P2"/>
<feature type="compositionally biased region" description="Basic and acidic residues" evidence="2">
    <location>
        <begin position="622"/>
        <end position="636"/>
    </location>
</feature>
<feature type="compositionally biased region" description="Low complexity" evidence="2">
    <location>
        <begin position="26"/>
        <end position="38"/>
    </location>
</feature>
<feature type="compositionally biased region" description="Low complexity" evidence="2">
    <location>
        <begin position="285"/>
        <end position="302"/>
    </location>
</feature>
<protein>
    <submittedName>
        <fullName evidence="3">Uncharacterized protein</fullName>
    </submittedName>
</protein>
<dbReference type="Proteomes" id="UP001150569">
    <property type="component" value="Unassembled WGS sequence"/>
</dbReference>
<keyword evidence="4" id="KW-1185">Reference proteome</keyword>
<organism evidence="3 4">
    <name type="scientific">Tieghemiomyces parasiticus</name>
    <dbReference type="NCBI Taxonomy" id="78921"/>
    <lineage>
        <taxon>Eukaryota</taxon>
        <taxon>Fungi</taxon>
        <taxon>Fungi incertae sedis</taxon>
        <taxon>Zoopagomycota</taxon>
        <taxon>Kickxellomycotina</taxon>
        <taxon>Dimargaritomycetes</taxon>
        <taxon>Dimargaritales</taxon>
        <taxon>Dimargaritaceae</taxon>
        <taxon>Tieghemiomyces</taxon>
    </lineage>
</organism>
<feature type="compositionally biased region" description="Basic and acidic residues" evidence="2">
    <location>
        <begin position="39"/>
        <end position="48"/>
    </location>
</feature>
<proteinExistence type="predicted"/>
<sequence>MLVTDKSSRSKRKDAANDGQTISDGSYASSPDRPSSSTRAEKAPERPPSKPSKRMAQAAVPTIRKKRGYNIHKVVDPANSPQPRPRKVHRPVATEFFSPDFVDSDDSIDNMVMPAGTALQAAKRKSTSKPPVATVTVPVEEVEEEEDETDDAEERGRSGIPLSSSSSAQQRGLPASQSSVSEVEVEPVKSNLNFATWDDFVPLSGGRVATAMAANFAGASDTTSTARRKRLRRSIDACLVSLAAGPSPSSSPTVPHLPCKAEAVINPSPTIATKTKQASGSHSKAAVVTAAAAQTNPGSPASPAKPTPAPIDKAPAAKSPVRRKSRAVDYQVPVATSPREESAPVRDEPPTPLPPRRRTVSDLLAQPTPRRPGSESSPPPEIGDAALKCRCQDPTARKAAQHVIDYEKRYNELASLRITEPERLLKEYREKLAAVSIRSESPTPPSAASRAELARATQRLRALELQTAQLEEQLAKANRELGILRQRRTEDGASWQAELTEIRKANDQEQQQWVEDRKAWQAELTALRRAADEAKDTWDYERLALHKKLGQAQRAAELAASEVKPPAVAAPTAAAAETTAYLPPLATPAHLDLYYALTGVKVVEVATVEPDYETDAEGEGNGGHKFEGEGNEDRKPPGLTAAAAVATSPTREPDTASLNRSAQPRAEGVDLEFTCTQTNRLRTLTYTLTFPQDEQDTMVYRFVSDALHPHIDPNASVGSMPHWLTKESRRFDCNDGPLFLTRIVKVLRENEIKVEESDEGSQET</sequence>
<gene>
    <name evidence="3" type="ORF">IWQ60_007223</name>
</gene>
<feature type="compositionally biased region" description="Polar residues" evidence="2">
    <location>
        <begin position="273"/>
        <end position="282"/>
    </location>
</feature>
<feature type="region of interest" description="Disordered" evidence="2">
    <location>
        <begin position="273"/>
        <end position="386"/>
    </location>
</feature>
<reference evidence="3" key="1">
    <citation type="submission" date="2022-07" db="EMBL/GenBank/DDBJ databases">
        <title>Phylogenomic reconstructions and comparative analyses of Kickxellomycotina fungi.</title>
        <authorList>
            <person name="Reynolds N.K."/>
            <person name="Stajich J.E."/>
            <person name="Barry K."/>
            <person name="Grigoriev I.V."/>
            <person name="Crous P."/>
            <person name="Smith M.E."/>
        </authorList>
    </citation>
    <scope>NUCLEOTIDE SEQUENCE</scope>
    <source>
        <strain evidence="3">RSA 861</strain>
    </source>
</reference>
<feature type="region of interest" description="Disordered" evidence="2">
    <location>
        <begin position="1"/>
        <end position="187"/>
    </location>
</feature>
<name>A0A9W8A4P2_9FUNG</name>
<evidence type="ECO:0000313" key="4">
    <source>
        <dbReference type="Proteomes" id="UP001150569"/>
    </source>
</evidence>
<feature type="region of interest" description="Disordered" evidence="2">
    <location>
        <begin position="612"/>
        <end position="665"/>
    </location>
</feature>
<evidence type="ECO:0000256" key="1">
    <source>
        <dbReference type="SAM" id="Coils"/>
    </source>
</evidence>
<evidence type="ECO:0000256" key="2">
    <source>
        <dbReference type="SAM" id="MobiDB-lite"/>
    </source>
</evidence>
<feature type="coiled-coil region" evidence="1">
    <location>
        <begin position="446"/>
        <end position="487"/>
    </location>
</feature>